<comment type="subcellular location">
    <subcellularLocation>
        <location evidence="1">Mitochondrion inner membrane</location>
        <topology evidence="1">Multi-pass membrane protein</topology>
    </subcellularLocation>
</comment>
<dbReference type="Gene3D" id="1.50.40.10">
    <property type="entry name" value="Mitochondrial carrier domain"/>
    <property type="match status" value="1"/>
</dbReference>
<dbReference type="GO" id="GO:0005743">
    <property type="term" value="C:mitochondrial inner membrane"/>
    <property type="evidence" value="ECO:0007669"/>
    <property type="project" value="UniProtKB-SubCell"/>
</dbReference>
<dbReference type="InterPro" id="IPR023395">
    <property type="entry name" value="MCP_dom_sf"/>
</dbReference>
<keyword evidence="3 11" id="KW-0813">Transport</keyword>
<evidence type="ECO:0000256" key="11">
    <source>
        <dbReference type="RuleBase" id="RU000488"/>
    </source>
</evidence>
<evidence type="ECO:0000256" key="6">
    <source>
        <dbReference type="ARBA" id="ARBA00022792"/>
    </source>
</evidence>
<evidence type="ECO:0000256" key="4">
    <source>
        <dbReference type="ARBA" id="ARBA00022692"/>
    </source>
</evidence>
<dbReference type="EMBL" id="JAQIZT010000005">
    <property type="protein sequence ID" value="KAJ6996890.1"/>
    <property type="molecule type" value="Genomic_DNA"/>
</dbReference>
<evidence type="ECO:0000256" key="7">
    <source>
        <dbReference type="ARBA" id="ARBA00022989"/>
    </source>
</evidence>
<proteinExistence type="inferred from homology"/>
<evidence type="ECO:0000256" key="10">
    <source>
        <dbReference type="PROSITE-ProRule" id="PRU00282"/>
    </source>
</evidence>
<dbReference type="PROSITE" id="PS50920">
    <property type="entry name" value="SOLCAR"/>
    <property type="match status" value="3"/>
</dbReference>
<evidence type="ECO:0000256" key="3">
    <source>
        <dbReference type="ARBA" id="ARBA00022448"/>
    </source>
</evidence>
<feature type="repeat" description="Solcar" evidence="10">
    <location>
        <begin position="20"/>
        <end position="104"/>
    </location>
</feature>
<dbReference type="GO" id="GO:1990547">
    <property type="term" value="P:mitochondrial phosphate ion transmembrane transport"/>
    <property type="evidence" value="ECO:0007669"/>
    <property type="project" value="InterPro"/>
</dbReference>
<dbReference type="Proteomes" id="UP001164929">
    <property type="component" value="Chromosome 5"/>
</dbReference>
<dbReference type="Pfam" id="PF00153">
    <property type="entry name" value="Mito_carr"/>
    <property type="match status" value="2"/>
</dbReference>
<evidence type="ECO:0000313" key="13">
    <source>
        <dbReference type="EMBL" id="KAJ6996890.1"/>
    </source>
</evidence>
<evidence type="ECO:0000256" key="8">
    <source>
        <dbReference type="ARBA" id="ARBA00023128"/>
    </source>
</evidence>
<keyword evidence="5" id="KW-0677">Repeat</keyword>
<evidence type="ECO:0000256" key="9">
    <source>
        <dbReference type="ARBA" id="ARBA00023136"/>
    </source>
</evidence>
<feature type="repeat" description="Solcar" evidence="10">
    <location>
        <begin position="113"/>
        <end position="197"/>
    </location>
</feature>
<evidence type="ECO:0000256" key="5">
    <source>
        <dbReference type="ARBA" id="ARBA00022737"/>
    </source>
</evidence>
<dbReference type="PANTHER" id="PTHR45671:SF14">
    <property type="entry name" value="PHOSPHATE CARRIER PROTEIN"/>
    <property type="match status" value="1"/>
</dbReference>
<dbReference type="InterPro" id="IPR044677">
    <property type="entry name" value="SLC25A3/Pic2/Mir1-like"/>
</dbReference>
<dbReference type="SUPFAM" id="SSF103506">
    <property type="entry name" value="Mitochondrial carrier"/>
    <property type="match status" value="1"/>
</dbReference>
<keyword evidence="4 10" id="KW-0812">Transmembrane</keyword>
<keyword evidence="7 12" id="KW-1133">Transmembrane helix</keyword>
<keyword evidence="14" id="KW-1185">Reference proteome</keyword>
<dbReference type="AlphaFoldDB" id="A0AAD6QVG2"/>
<protein>
    <submittedName>
        <fullName evidence="13">Mitochondrial phosphate carrier protein 1</fullName>
    </submittedName>
</protein>
<feature type="repeat" description="Solcar" evidence="10">
    <location>
        <begin position="214"/>
        <end position="293"/>
    </location>
</feature>
<name>A0AAD6QVG2_9ROSI</name>
<dbReference type="FunFam" id="1.50.40.10:FF:000070">
    <property type="entry name" value="Mitochondrial phosphate carrier protein 1, mitochondrial"/>
    <property type="match status" value="1"/>
</dbReference>
<sequence length="370" mass="41459">MVMEKDQRRLKAQDGRAATGYYALCAVSGMLSAGTTHLAITPLDVLKVNMQVNPVKYYSIYSCFTTLLREQGPSAFWRGWAGKFFGYGAQGGCRFGLYEYFKTLYSNVLVDSNRSFIFFMSSASAEVFANLALCPFEAVKVRVQAQPHFAKGLADGFPKVYRTEGFLGFYRGLVPLWGRNLPFSMVMFSTFEHSVDFLYCNVIKRRKEDCSKAQQLGVTCLAGYTAGSVGSFISNPADNIVASLYSKKADSLILAVRKIGFSNLFTRSLPIRIMLVGPVVTLQWLFYDTIKVLSGLVRIVFQFKLKSSCYLISQVAETMFGSKHEEYDIIRTFFVSGHYLNFELKSSRPTSGEVRTDVKVDGADKVNEVR</sequence>
<evidence type="ECO:0000313" key="14">
    <source>
        <dbReference type="Proteomes" id="UP001164929"/>
    </source>
</evidence>
<gene>
    <name evidence="13" type="ORF">NC653_013472</name>
</gene>
<evidence type="ECO:0000256" key="1">
    <source>
        <dbReference type="ARBA" id="ARBA00004448"/>
    </source>
</evidence>
<feature type="transmembrane region" description="Helical" evidence="12">
    <location>
        <begin position="21"/>
        <end position="40"/>
    </location>
</feature>
<keyword evidence="8" id="KW-0496">Mitochondrion</keyword>
<evidence type="ECO:0000256" key="2">
    <source>
        <dbReference type="ARBA" id="ARBA00006375"/>
    </source>
</evidence>
<reference evidence="13" key="1">
    <citation type="journal article" date="2023" name="Mol. Ecol. Resour.">
        <title>Chromosome-level genome assembly of a triploid poplar Populus alba 'Berolinensis'.</title>
        <authorList>
            <person name="Chen S."/>
            <person name="Yu Y."/>
            <person name="Wang X."/>
            <person name="Wang S."/>
            <person name="Zhang T."/>
            <person name="Zhou Y."/>
            <person name="He R."/>
            <person name="Meng N."/>
            <person name="Wang Y."/>
            <person name="Liu W."/>
            <person name="Liu Z."/>
            <person name="Liu J."/>
            <person name="Guo Q."/>
            <person name="Huang H."/>
            <person name="Sederoff R.R."/>
            <person name="Wang G."/>
            <person name="Qu G."/>
            <person name="Chen S."/>
        </authorList>
    </citation>
    <scope>NUCLEOTIDE SEQUENCE</scope>
    <source>
        <strain evidence="13">SC-2020</strain>
    </source>
</reference>
<dbReference type="InterPro" id="IPR018108">
    <property type="entry name" value="MCP_transmembrane"/>
</dbReference>
<accession>A0AAD6QVG2</accession>
<organism evidence="13 14">
    <name type="scientific">Populus alba x Populus x berolinensis</name>
    <dbReference type="NCBI Taxonomy" id="444605"/>
    <lineage>
        <taxon>Eukaryota</taxon>
        <taxon>Viridiplantae</taxon>
        <taxon>Streptophyta</taxon>
        <taxon>Embryophyta</taxon>
        <taxon>Tracheophyta</taxon>
        <taxon>Spermatophyta</taxon>
        <taxon>Magnoliopsida</taxon>
        <taxon>eudicotyledons</taxon>
        <taxon>Gunneridae</taxon>
        <taxon>Pentapetalae</taxon>
        <taxon>rosids</taxon>
        <taxon>fabids</taxon>
        <taxon>Malpighiales</taxon>
        <taxon>Salicaceae</taxon>
        <taxon>Saliceae</taxon>
        <taxon>Populus</taxon>
    </lineage>
</organism>
<keyword evidence="9 10" id="KW-0472">Membrane</keyword>
<dbReference type="PANTHER" id="PTHR45671">
    <property type="entry name" value="SOLUTE CARRIER FAMILY 25 (MITOCHONDRIAL CARRIER PHOSPHATE CARRIER), MEMBER 3, LIKE-RELATED-RELATED"/>
    <property type="match status" value="1"/>
</dbReference>
<keyword evidence="6" id="KW-0999">Mitochondrion inner membrane</keyword>
<dbReference type="GO" id="GO:0005315">
    <property type="term" value="F:phosphate transmembrane transporter activity"/>
    <property type="evidence" value="ECO:0007669"/>
    <property type="project" value="InterPro"/>
</dbReference>
<comment type="caution">
    <text evidence="13">The sequence shown here is derived from an EMBL/GenBank/DDBJ whole genome shotgun (WGS) entry which is preliminary data.</text>
</comment>
<comment type="similarity">
    <text evidence="2 11">Belongs to the mitochondrial carrier (TC 2.A.29) family.</text>
</comment>
<evidence type="ECO:0000256" key="12">
    <source>
        <dbReference type="SAM" id="Phobius"/>
    </source>
</evidence>